<dbReference type="AlphaFoldDB" id="A0A644W3F4"/>
<gene>
    <name evidence="2" type="ORF">SDC9_43180</name>
</gene>
<accession>A0A644W3F4</accession>
<reference evidence="2" key="1">
    <citation type="submission" date="2019-08" db="EMBL/GenBank/DDBJ databases">
        <authorList>
            <person name="Kucharzyk K."/>
            <person name="Murdoch R.W."/>
            <person name="Higgins S."/>
            <person name="Loffler F."/>
        </authorList>
    </citation>
    <scope>NUCLEOTIDE SEQUENCE</scope>
</reference>
<feature type="region of interest" description="Disordered" evidence="1">
    <location>
        <begin position="1"/>
        <end position="37"/>
    </location>
</feature>
<proteinExistence type="predicted"/>
<protein>
    <submittedName>
        <fullName evidence="2">Uncharacterized protein</fullName>
    </submittedName>
</protein>
<dbReference type="AntiFam" id="ANF00095">
    <property type="entry name" value="Shadow ORF (opposite ABC transporters)"/>
</dbReference>
<comment type="caution">
    <text evidence="2">The sequence shown here is derived from an EMBL/GenBank/DDBJ whole genome shotgun (WGS) entry which is preliminary data.</text>
</comment>
<sequence length="335" mass="36541">MAGDGAAGLGHAQRRHAAAAQALRQRAARVEGTARGPRGGVRRLALQQDAGIERPPRHRDRGHQRLGIGVARLGEDLFGRALLDDPAEIHHRDPVGEVAHHLQVVADEDHAKALLPLQVAQQVHHLRLDRDVERRDRLVTDQKRRIGGQRPRDHHALALPARELVRIAPALIGAQPDRGHQRGGAGRALLRRADAVDVERLADLRGDRQPPVKRRERVLPDHLHARPQPAPDRGAEARQGHALEQHRAALRRVKAQQHPPERRLARARLADDAQRLARAQLQADLVDGADLGHGAGQAAAGTVDAHQIARLEKRGPAHVIALSVLKLSCRASGTG</sequence>
<dbReference type="AntiFam" id="ANF00142">
    <property type="entry name" value="Shadow ORF (opposite yadG)"/>
</dbReference>
<dbReference type="EMBL" id="VSSQ01000535">
    <property type="protein sequence ID" value="MPL96993.1"/>
    <property type="molecule type" value="Genomic_DNA"/>
</dbReference>
<evidence type="ECO:0000256" key="1">
    <source>
        <dbReference type="SAM" id="MobiDB-lite"/>
    </source>
</evidence>
<evidence type="ECO:0000313" key="2">
    <source>
        <dbReference type="EMBL" id="MPL96993.1"/>
    </source>
</evidence>
<organism evidence="2">
    <name type="scientific">bioreactor metagenome</name>
    <dbReference type="NCBI Taxonomy" id="1076179"/>
    <lineage>
        <taxon>unclassified sequences</taxon>
        <taxon>metagenomes</taxon>
        <taxon>ecological metagenomes</taxon>
    </lineage>
</organism>
<name>A0A644W3F4_9ZZZZ</name>